<dbReference type="InterPro" id="IPR036388">
    <property type="entry name" value="WH-like_DNA-bd_sf"/>
</dbReference>
<evidence type="ECO:0000256" key="4">
    <source>
        <dbReference type="ARBA" id="ARBA00023163"/>
    </source>
</evidence>
<evidence type="ECO:0000313" key="8">
    <source>
        <dbReference type="EMBL" id="KAA9377736.1"/>
    </source>
</evidence>
<keyword evidence="2" id="KW-0805">Transcription regulation</keyword>
<dbReference type="PANTHER" id="PTHR35807">
    <property type="entry name" value="TRANSCRIPTIONAL REGULATOR REDD-RELATED"/>
    <property type="match status" value="1"/>
</dbReference>
<comment type="similarity">
    <text evidence="1">Belongs to the AfsR/DnrI/RedD regulatory family.</text>
</comment>
<dbReference type="SUPFAM" id="SSF52540">
    <property type="entry name" value="P-loop containing nucleoside triphosphate hydrolases"/>
    <property type="match status" value="1"/>
</dbReference>
<evidence type="ECO:0000256" key="6">
    <source>
        <dbReference type="SAM" id="MobiDB-lite"/>
    </source>
</evidence>
<accession>A0A5J5K0J8</accession>
<dbReference type="PROSITE" id="PS51755">
    <property type="entry name" value="OMPR_PHOB"/>
    <property type="match status" value="1"/>
</dbReference>
<dbReference type="SUPFAM" id="SSF46894">
    <property type="entry name" value="C-terminal effector domain of the bipartite response regulators"/>
    <property type="match status" value="1"/>
</dbReference>
<proteinExistence type="inferred from homology"/>
<feature type="DNA-binding region" description="OmpR/PhoB-type" evidence="5">
    <location>
        <begin position="11"/>
        <end position="116"/>
    </location>
</feature>
<dbReference type="SUPFAM" id="SSF48452">
    <property type="entry name" value="TPR-like"/>
    <property type="match status" value="1"/>
</dbReference>
<keyword evidence="3 5" id="KW-0238">DNA-binding</keyword>
<dbReference type="PANTHER" id="PTHR35807:SF1">
    <property type="entry name" value="TRANSCRIPTIONAL REGULATOR REDD"/>
    <property type="match status" value="1"/>
</dbReference>
<feature type="domain" description="OmpR/PhoB-type" evidence="7">
    <location>
        <begin position="11"/>
        <end position="116"/>
    </location>
</feature>
<dbReference type="Pfam" id="PF03704">
    <property type="entry name" value="BTAD"/>
    <property type="match status" value="1"/>
</dbReference>
<feature type="region of interest" description="Disordered" evidence="6">
    <location>
        <begin position="268"/>
        <end position="302"/>
    </location>
</feature>
<dbReference type="EMBL" id="VYTZ01000006">
    <property type="protein sequence ID" value="KAA9377736.1"/>
    <property type="molecule type" value="Genomic_DNA"/>
</dbReference>
<dbReference type="GO" id="GO:0000160">
    <property type="term" value="P:phosphorelay signal transduction system"/>
    <property type="evidence" value="ECO:0007669"/>
    <property type="project" value="InterPro"/>
</dbReference>
<dbReference type="InterPro" id="IPR051677">
    <property type="entry name" value="AfsR-DnrI-RedD_regulator"/>
</dbReference>
<protein>
    <submittedName>
        <fullName evidence="8">AAA family ATPase</fullName>
    </submittedName>
</protein>
<dbReference type="Gene3D" id="1.10.10.10">
    <property type="entry name" value="Winged helix-like DNA-binding domain superfamily/Winged helix DNA-binding domain"/>
    <property type="match status" value="1"/>
</dbReference>
<evidence type="ECO:0000259" key="7">
    <source>
        <dbReference type="PROSITE" id="PS51755"/>
    </source>
</evidence>
<dbReference type="SMART" id="SM01043">
    <property type="entry name" value="BTAD"/>
    <property type="match status" value="1"/>
</dbReference>
<dbReference type="Gene3D" id="1.25.40.10">
    <property type="entry name" value="Tetratricopeptide repeat domain"/>
    <property type="match status" value="1"/>
</dbReference>
<dbReference type="GO" id="GO:0003677">
    <property type="term" value="F:DNA binding"/>
    <property type="evidence" value="ECO:0007669"/>
    <property type="project" value="UniProtKB-UniRule"/>
</dbReference>
<evidence type="ECO:0000313" key="9">
    <source>
        <dbReference type="Proteomes" id="UP000327011"/>
    </source>
</evidence>
<gene>
    <name evidence="8" type="ORF">F5972_19240</name>
</gene>
<dbReference type="Pfam" id="PF13191">
    <property type="entry name" value="AAA_16"/>
    <property type="match status" value="1"/>
</dbReference>
<dbReference type="SMART" id="SM00862">
    <property type="entry name" value="Trans_reg_C"/>
    <property type="match status" value="1"/>
</dbReference>
<dbReference type="InterPro" id="IPR005158">
    <property type="entry name" value="BTAD"/>
</dbReference>
<dbReference type="AlphaFoldDB" id="A0A5J5K0J8"/>
<feature type="compositionally biased region" description="Low complexity" evidence="6">
    <location>
        <begin position="279"/>
        <end position="296"/>
    </location>
</feature>
<evidence type="ECO:0000256" key="5">
    <source>
        <dbReference type="PROSITE-ProRule" id="PRU01091"/>
    </source>
</evidence>
<keyword evidence="4" id="KW-0804">Transcription</keyword>
<dbReference type="Proteomes" id="UP000327011">
    <property type="component" value="Unassembled WGS sequence"/>
</dbReference>
<organism evidence="8 9">
    <name type="scientific">Microbispora cellulosiformans</name>
    <dbReference type="NCBI Taxonomy" id="2614688"/>
    <lineage>
        <taxon>Bacteria</taxon>
        <taxon>Bacillati</taxon>
        <taxon>Actinomycetota</taxon>
        <taxon>Actinomycetes</taxon>
        <taxon>Streptosporangiales</taxon>
        <taxon>Streptosporangiaceae</taxon>
        <taxon>Microbispora</taxon>
    </lineage>
</organism>
<dbReference type="CDD" id="cd15831">
    <property type="entry name" value="BTAD"/>
    <property type="match status" value="1"/>
</dbReference>
<evidence type="ECO:0000256" key="3">
    <source>
        <dbReference type="ARBA" id="ARBA00023125"/>
    </source>
</evidence>
<reference evidence="8 9" key="1">
    <citation type="submission" date="2019-09" db="EMBL/GenBank/DDBJ databases">
        <title>Screening of Novel Bioactive Compounds from Soil-Associated.</title>
        <authorList>
            <person name="Gong X."/>
        </authorList>
    </citation>
    <scope>NUCLEOTIDE SEQUENCE [LARGE SCALE GENOMIC DNA]</scope>
    <source>
        <strain evidence="8 9">Gxj-6</strain>
    </source>
</reference>
<dbReference type="InterPro" id="IPR027417">
    <property type="entry name" value="P-loop_NTPase"/>
</dbReference>
<dbReference type="InterPro" id="IPR041664">
    <property type="entry name" value="AAA_16"/>
</dbReference>
<comment type="caution">
    <text evidence="8">The sequence shown here is derived from an EMBL/GenBank/DDBJ whole genome shotgun (WGS) entry which is preliminary data.</text>
</comment>
<name>A0A5J5K0J8_9ACTN</name>
<evidence type="ECO:0000256" key="2">
    <source>
        <dbReference type="ARBA" id="ARBA00023015"/>
    </source>
</evidence>
<evidence type="ECO:0000256" key="1">
    <source>
        <dbReference type="ARBA" id="ARBA00005820"/>
    </source>
</evidence>
<dbReference type="InterPro" id="IPR011990">
    <property type="entry name" value="TPR-like_helical_dom_sf"/>
</dbReference>
<dbReference type="GO" id="GO:0006355">
    <property type="term" value="P:regulation of DNA-templated transcription"/>
    <property type="evidence" value="ECO:0007669"/>
    <property type="project" value="InterPro"/>
</dbReference>
<sequence>MHQEDPEAVVSTGRQGGGMDFRVLGPFEVRDDSGALVGLGGPRQRAVLARLVLAAGAVVSTDTLIDDLYQGTPPTTALASLHVYVSNLRRAIEPGRAPRTPPRLLVARRPGYLLDTSGIDALRLAALVADAEHRPPEQALPRLDEALALWRGTPYGEFSGELWAVTEVNRLRELHLVAMERRAEAQLDLGRPQAVINDLEAQTSRHPLRERLWWLLALALYRSGRQADALGTLRRARGLIVAQLGLDPGPELQTLEDDILRQAQSLAHAPNPASPNPASPSHVSPAPAAPPVVLAKTPPPPRIGRDRQLAGMEGLLHRGDVNTIVVSGEPGIGKTWLLEAFRERCSELGRVALWGGCQEIEGALPLWPWIQVLRSLSQVHPPLDRQALTGLLDEEAPAGSTVGAKMHRHRAIADWLVATARIQPLVIIFDDLHWADLATLELLGDVMALIRDSREYVPLTMVVAFRDSGDLSAVERVVSRLARHDLLRLRLAGLDAAAVQALAAATGSRLDDETARRLTLRTGGNPFFIRETLRMLAHGHPLDGLPDAVASLIRQRLAEVGPQVTDVLRVAAVIGREFDPDVVAQICRTGSYDLLDHAVRAGLILATANRMAFTHDLVRETLIRGIPPLRKATIHREAMNALATRPAVDLAVIAHHAIEAGPAAYAEAVHWARAMAEQATLRLAYEEAAMWWSHAVKAHGASAGDPADHVELLLRQAKALLEAGDALGARKVRAQAIRTADRAGDRATDGGGPLLVARALTALDAPSIWNLRNPYQEVELQLVHRFELALRTMPESDSPERARLLGGLAQELYDGTDDTRCDLYSAEAVEMARRLDDPQLLMRILNARYLSLPSSIYVEQSLDIAEEIGALARRTQTPEFELLSEMMLTYRRMELFDLTGADQAAARCDEILNRMPLPWPRFQHTVWRAGRLAVAGRFDDAEAMYAAAERQAEHIGMWYAGSIVALGRVLLHYQRGTIADAEPLIDVIADVHPSAEQLLRVLMLCAQDRLEEAQKLAAGGWVPPPLDWAWLTLTCLQAAAQAAVGDVEACEATYTVLVPYGGRVSVGASIAFLGPVDWFLALLASTVGDPASATRHLLRLGRLAGRAGLTMWRNRVMAVAGLAISPVRWDATVVRAG</sequence>
<keyword evidence="9" id="KW-1185">Reference proteome</keyword>
<dbReference type="InterPro" id="IPR016032">
    <property type="entry name" value="Sig_transdc_resp-reg_C-effctor"/>
</dbReference>
<dbReference type="Pfam" id="PF00486">
    <property type="entry name" value="Trans_reg_C"/>
    <property type="match status" value="1"/>
</dbReference>
<dbReference type="InterPro" id="IPR001867">
    <property type="entry name" value="OmpR/PhoB-type_DNA-bd"/>
</dbReference>